<reference evidence="3" key="1">
    <citation type="journal article" date="2019" name="Int. J. Syst. Evol. Microbiol.">
        <title>The Global Catalogue of Microorganisms (GCM) 10K type strain sequencing project: providing services to taxonomists for standard genome sequencing and annotation.</title>
        <authorList>
            <consortium name="The Broad Institute Genomics Platform"/>
            <consortium name="The Broad Institute Genome Sequencing Center for Infectious Disease"/>
            <person name="Wu L."/>
            <person name="Ma J."/>
        </authorList>
    </citation>
    <scope>NUCLEOTIDE SEQUENCE [LARGE SCALE GENOMIC DNA]</scope>
    <source>
        <strain evidence="3">JCM 17938</strain>
    </source>
</reference>
<keyword evidence="1" id="KW-1133">Transmembrane helix</keyword>
<evidence type="ECO:0000313" key="3">
    <source>
        <dbReference type="Proteomes" id="UP001500212"/>
    </source>
</evidence>
<accession>A0ABP8TJD0</accession>
<comment type="caution">
    <text evidence="2">The sequence shown here is derived from an EMBL/GenBank/DDBJ whole genome shotgun (WGS) entry which is preliminary data.</text>
</comment>
<evidence type="ECO:0000313" key="2">
    <source>
        <dbReference type="EMBL" id="GAA4609673.1"/>
    </source>
</evidence>
<proteinExistence type="predicted"/>
<protein>
    <submittedName>
        <fullName evidence="2">Uncharacterized protein</fullName>
    </submittedName>
</protein>
<feature type="transmembrane region" description="Helical" evidence="1">
    <location>
        <begin position="21"/>
        <end position="42"/>
    </location>
</feature>
<name>A0ABP8TJD0_9ACTN</name>
<dbReference type="Proteomes" id="UP001500212">
    <property type="component" value="Unassembled WGS sequence"/>
</dbReference>
<evidence type="ECO:0000256" key="1">
    <source>
        <dbReference type="SAM" id="Phobius"/>
    </source>
</evidence>
<keyword evidence="1" id="KW-0472">Membrane</keyword>
<organism evidence="2 3">
    <name type="scientific">Actinoallomurus liliacearum</name>
    <dbReference type="NCBI Taxonomy" id="1080073"/>
    <lineage>
        <taxon>Bacteria</taxon>
        <taxon>Bacillati</taxon>
        <taxon>Actinomycetota</taxon>
        <taxon>Actinomycetes</taxon>
        <taxon>Streptosporangiales</taxon>
        <taxon>Thermomonosporaceae</taxon>
        <taxon>Actinoallomurus</taxon>
    </lineage>
</organism>
<gene>
    <name evidence="2" type="ORF">GCM10023195_39240</name>
</gene>
<keyword evidence="1" id="KW-0812">Transmembrane</keyword>
<sequence length="164" mass="17711">MAPKTGADGHRAISGKKEMNVLKTTSAAGGLIAAAATAGILLTGSPASAQVPTWHGHHRFSAHNHNRNRNVNVNRIIVRVRVHNRNNNVAIARNEGFQPRRFFDRGFVDRGFVDRGRGCCRRFDDDDDFIGRGRFFGDRDGGATAVVRGGGVFARAGDAAAFVD</sequence>
<keyword evidence="3" id="KW-1185">Reference proteome</keyword>
<dbReference type="EMBL" id="BAABHJ010000008">
    <property type="protein sequence ID" value="GAA4609673.1"/>
    <property type="molecule type" value="Genomic_DNA"/>
</dbReference>